<proteinExistence type="predicted"/>
<dbReference type="AlphaFoldDB" id="A0A0F9HKP3"/>
<gene>
    <name evidence="1" type="ORF">LCGC14_1693240</name>
</gene>
<name>A0A0F9HKP3_9ZZZZ</name>
<organism evidence="1">
    <name type="scientific">marine sediment metagenome</name>
    <dbReference type="NCBI Taxonomy" id="412755"/>
    <lineage>
        <taxon>unclassified sequences</taxon>
        <taxon>metagenomes</taxon>
        <taxon>ecological metagenomes</taxon>
    </lineage>
</organism>
<reference evidence="1" key="1">
    <citation type="journal article" date="2015" name="Nature">
        <title>Complex archaea that bridge the gap between prokaryotes and eukaryotes.</title>
        <authorList>
            <person name="Spang A."/>
            <person name="Saw J.H."/>
            <person name="Jorgensen S.L."/>
            <person name="Zaremba-Niedzwiedzka K."/>
            <person name="Martijn J."/>
            <person name="Lind A.E."/>
            <person name="van Eijk R."/>
            <person name="Schleper C."/>
            <person name="Guy L."/>
            <person name="Ettema T.J."/>
        </authorList>
    </citation>
    <scope>NUCLEOTIDE SEQUENCE</scope>
</reference>
<sequence>MGFIKRILNKSSKKHQQDIGRSKKTREIEFIKQEAFMVLMNKPNLLGIQKASELIKEANTILSSYNKWRGWSTRKYVNFDRIYRKMAEISISDGDLPSALKYNDKIEDRAIKSNILIKIDKRETEINNERCENCNDAFNGILPQIDGEAFRLCSTCFNILNGLVQDINNIFDDN</sequence>
<evidence type="ECO:0000313" key="1">
    <source>
        <dbReference type="EMBL" id="KKM15717.1"/>
    </source>
</evidence>
<dbReference type="EMBL" id="LAZR01014837">
    <property type="protein sequence ID" value="KKM15717.1"/>
    <property type="molecule type" value="Genomic_DNA"/>
</dbReference>
<accession>A0A0F9HKP3</accession>
<comment type="caution">
    <text evidence="1">The sequence shown here is derived from an EMBL/GenBank/DDBJ whole genome shotgun (WGS) entry which is preliminary data.</text>
</comment>
<protein>
    <submittedName>
        <fullName evidence="1">Uncharacterized protein</fullName>
    </submittedName>
</protein>